<keyword evidence="13" id="KW-1185">Reference proteome</keyword>
<feature type="modified residue" description="4-aspartylphosphate" evidence="9">
    <location>
        <position position="54"/>
    </location>
</feature>
<dbReference type="PIRSF" id="PIRSF006171">
    <property type="entry name" value="RR_citrat_malat"/>
    <property type="match status" value="1"/>
</dbReference>
<gene>
    <name evidence="12" type="ORF">GCM10010977_24620</name>
</gene>
<evidence type="ECO:0000256" key="8">
    <source>
        <dbReference type="ARBA" id="ARBA00023163"/>
    </source>
</evidence>
<keyword evidence="7" id="KW-0010">Activator</keyword>
<evidence type="ECO:0000313" key="13">
    <source>
        <dbReference type="Proteomes" id="UP000642509"/>
    </source>
</evidence>
<dbReference type="EMBL" id="BMLQ01000007">
    <property type="protein sequence ID" value="GGO47423.1"/>
    <property type="molecule type" value="Genomic_DNA"/>
</dbReference>
<name>A0ABQ2M6E7_9MICC</name>
<evidence type="ECO:0000256" key="9">
    <source>
        <dbReference type="PROSITE-ProRule" id="PRU00169"/>
    </source>
</evidence>
<dbReference type="InterPro" id="IPR011006">
    <property type="entry name" value="CheY-like_superfamily"/>
</dbReference>
<evidence type="ECO:0000313" key="12">
    <source>
        <dbReference type="EMBL" id="GGO47423.1"/>
    </source>
</evidence>
<evidence type="ECO:0000256" key="3">
    <source>
        <dbReference type="ARBA" id="ARBA00022553"/>
    </source>
</evidence>
<keyword evidence="4" id="KW-0902">Two-component regulatory system</keyword>
<keyword evidence="2" id="KW-0963">Cytoplasm</keyword>
<proteinExistence type="predicted"/>
<feature type="region of interest" description="Disordered" evidence="10">
    <location>
        <begin position="149"/>
        <end position="201"/>
    </location>
</feature>
<evidence type="ECO:0000256" key="5">
    <source>
        <dbReference type="ARBA" id="ARBA00023015"/>
    </source>
</evidence>
<dbReference type="InterPro" id="IPR051271">
    <property type="entry name" value="2C-system_Tx_regulators"/>
</dbReference>
<keyword evidence="3 9" id="KW-0597">Phosphoprotein</keyword>
<comment type="subcellular location">
    <subcellularLocation>
        <location evidence="1">Cytoplasm</location>
    </subcellularLocation>
</comment>
<keyword evidence="8" id="KW-0804">Transcription</keyword>
<dbReference type="SUPFAM" id="SSF52172">
    <property type="entry name" value="CheY-like"/>
    <property type="match status" value="1"/>
</dbReference>
<dbReference type="Gene3D" id="3.40.50.2300">
    <property type="match status" value="1"/>
</dbReference>
<evidence type="ECO:0000259" key="11">
    <source>
        <dbReference type="PROSITE" id="PS50110"/>
    </source>
</evidence>
<evidence type="ECO:0000256" key="6">
    <source>
        <dbReference type="ARBA" id="ARBA00023125"/>
    </source>
</evidence>
<dbReference type="InterPro" id="IPR024187">
    <property type="entry name" value="Sig_transdc_resp-reg_cit/mal"/>
</dbReference>
<dbReference type="Proteomes" id="UP000642509">
    <property type="component" value="Unassembled WGS sequence"/>
</dbReference>
<accession>A0ABQ2M6E7</accession>
<keyword evidence="6" id="KW-0238">DNA-binding</keyword>
<comment type="caution">
    <text evidence="12">The sequence shown here is derived from an EMBL/GenBank/DDBJ whole genome shotgun (WGS) entry which is preliminary data.</text>
</comment>
<organism evidence="12 13">
    <name type="scientific">Citricoccus zhacaiensis</name>
    <dbReference type="NCBI Taxonomy" id="489142"/>
    <lineage>
        <taxon>Bacteria</taxon>
        <taxon>Bacillati</taxon>
        <taxon>Actinomycetota</taxon>
        <taxon>Actinomycetes</taxon>
        <taxon>Micrococcales</taxon>
        <taxon>Micrococcaceae</taxon>
        <taxon>Citricoccus</taxon>
    </lineage>
</organism>
<feature type="domain" description="Response regulatory" evidence="11">
    <location>
        <begin position="3"/>
        <end position="119"/>
    </location>
</feature>
<evidence type="ECO:0000256" key="10">
    <source>
        <dbReference type="SAM" id="MobiDB-lite"/>
    </source>
</evidence>
<dbReference type="SMART" id="SM00448">
    <property type="entry name" value="REC"/>
    <property type="match status" value="1"/>
</dbReference>
<feature type="compositionally biased region" description="Polar residues" evidence="10">
    <location>
        <begin position="157"/>
        <end position="171"/>
    </location>
</feature>
<dbReference type="PROSITE" id="PS50110">
    <property type="entry name" value="RESPONSE_REGULATORY"/>
    <property type="match status" value="1"/>
</dbReference>
<feature type="compositionally biased region" description="Low complexity" evidence="10">
    <location>
        <begin position="178"/>
        <end position="190"/>
    </location>
</feature>
<dbReference type="PANTHER" id="PTHR45526">
    <property type="entry name" value="TRANSCRIPTIONAL REGULATORY PROTEIN DPIA"/>
    <property type="match status" value="1"/>
</dbReference>
<dbReference type="RefSeq" id="WP_188806457.1">
    <property type="nucleotide sequence ID" value="NZ_BAAAOU010000002.1"/>
</dbReference>
<dbReference type="InterPro" id="IPR001789">
    <property type="entry name" value="Sig_transdc_resp-reg_receiver"/>
</dbReference>
<reference evidence="13" key="1">
    <citation type="journal article" date="2019" name="Int. J. Syst. Evol. Microbiol.">
        <title>The Global Catalogue of Microorganisms (GCM) 10K type strain sequencing project: providing services to taxonomists for standard genome sequencing and annotation.</title>
        <authorList>
            <consortium name="The Broad Institute Genomics Platform"/>
            <consortium name="The Broad Institute Genome Sequencing Center for Infectious Disease"/>
            <person name="Wu L."/>
            <person name="Ma J."/>
        </authorList>
    </citation>
    <scope>NUCLEOTIDE SEQUENCE [LARGE SCALE GENOMIC DNA]</scope>
    <source>
        <strain evidence="13">CGMCC 1.7064</strain>
    </source>
</reference>
<dbReference type="PANTHER" id="PTHR45526:SF1">
    <property type="entry name" value="TRANSCRIPTIONAL REGULATORY PROTEIN DCUR-RELATED"/>
    <property type="match status" value="1"/>
</dbReference>
<evidence type="ECO:0000256" key="7">
    <source>
        <dbReference type="ARBA" id="ARBA00023159"/>
    </source>
</evidence>
<sequence>MIKTLVVDDDFAVAGMHRRFVEALEGFEVVGVLERGLPVAEFLAQHEVDLVLLDVHLPDRGGVQVLEDLRSAGHDVAVIMVTAASERDTVRRAVGHGVDGYLVKPFSREEFNERLREFAALLASHGGSDQGAGTAPELDQTEIDRLVRGASGRSPGNAEQSPTAVQSSTAEQPRAGVPSGTAHHAGAAAPPSGPPDRLPKGYSAPTLNLVAAALREAGAGVDLSAREVAAACGISRVSARRYLELLTDRGRAELRPRYGATGRPEHRYAWIS</sequence>
<evidence type="ECO:0000256" key="2">
    <source>
        <dbReference type="ARBA" id="ARBA00022490"/>
    </source>
</evidence>
<dbReference type="Pfam" id="PF00072">
    <property type="entry name" value="Response_reg"/>
    <property type="match status" value="1"/>
</dbReference>
<evidence type="ECO:0000256" key="4">
    <source>
        <dbReference type="ARBA" id="ARBA00023012"/>
    </source>
</evidence>
<protein>
    <submittedName>
        <fullName evidence="12">Transcriptional regulatory protein</fullName>
    </submittedName>
</protein>
<keyword evidence="5" id="KW-0805">Transcription regulation</keyword>
<evidence type="ECO:0000256" key="1">
    <source>
        <dbReference type="ARBA" id="ARBA00004496"/>
    </source>
</evidence>